<evidence type="ECO:0000256" key="8">
    <source>
        <dbReference type="ARBA" id="ARBA00022989"/>
    </source>
</evidence>
<evidence type="ECO:0000259" key="12">
    <source>
        <dbReference type="Pfam" id="PF12693"/>
    </source>
</evidence>
<evidence type="ECO:0000256" key="3">
    <source>
        <dbReference type="ARBA" id="ARBA00022448"/>
    </source>
</evidence>
<evidence type="ECO:0000259" key="11">
    <source>
        <dbReference type="Pfam" id="PF05134"/>
    </source>
</evidence>
<evidence type="ECO:0000256" key="7">
    <source>
        <dbReference type="ARBA" id="ARBA00022927"/>
    </source>
</evidence>
<name>A0AA90SM72_9GAMM</name>
<dbReference type="CDD" id="cd24017">
    <property type="entry name" value="ASKHA_T2SSL_N"/>
    <property type="match status" value="1"/>
</dbReference>
<dbReference type="GO" id="GO:0005886">
    <property type="term" value="C:plasma membrane"/>
    <property type="evidence" value="ECO:0007669"/>
    <property type="project" value="UniProtKB-SubCell"/>
</dbReference>
<organism evidence="13 14">
    <name type="scientific">Candidatus Endonucleibacter bathymodioli</name>
    <dbReference type="NCBI Taxonomy" id="539814"/>
    <lineage>
        <taxon>Bacteria</taxon>
        <taxon>Pseudomonadati</taxon>
        <taxon>Pseudomonadota</taxon>
        <taxon>Gammaproteobacteria</taxon>
        <taxon>Oceanospirillales</taxon>
        <taxon>Endozoicomonadaceae</taxon>
        <taxon>Candidatus Endonucleibacter</taxon>
    </lineage>
</organism>
<sequence length="462" mass="51485">MKDILLVRILPDTASLDLGCKVQWGIFSEAGELSGEVRVSELGQLKNEWCMLKEGVGIDTKINADKKNDTDKIILLLPGNLTVNRQLVLTKGQKKHIVTALPYLIEEDLAVDVENVHFASVLHRKEDTVSLIAISHESIQTILAIFDEACLPPDQIYSECQLVNSVPETISLVLDSSTVMMARPGYATQALEYETVPFALNQRTATLEDTTVEIEQISQVVLLSPNAPLSSSVEQNEALKDELRSQGWFFQEETLGKDSVFEFLAEAYFKLSRVYLLADLRHGPYQSLRKTSLMVKRWRPIAIVAACWLVIGLSVIIGQGIYFDKQADQLWNQNAALYLKGFPQDRQVIDAKARNQRSFNIQKWLERRLNSNKETKTADKPLLPLLQGVSAIVASQGKEAAIVPQGIEFSNDSGNLIFEFQAASLEAINKLMADLKEEGLQTRLDTANQGKVGAIARMTITR</sequence>
<dbReference type="SUPFAM" id="SSF53067">
    <property type="entry name" value="Actin-like ATPase domain"/>
    <property type="match status" value="1"/>
</dbReference>
<evidence type="ECO:0000256" key="4">
    <source>
        <dbReference type="ARBA" id="ARBA00022475"/>
    </source>
</evidence>
<keyword evidence="14" id="KW-1185">Reference proteome</keyword>
<keyword evidence="4" id="KW-1003">Cell membrane</keyword>
<dbReference type="GO" id="GO:0015628">
    <property type="term" value="P:protein secretion by the type II secretion system"/>
    <property type="evidence" value="ECO:0007669"/>
    <property type="project" value="InterPro"/>
</dbReference>
<dbReference type="PIRSF" id="PIRSF015761">
    <property type="entry name" value="Protein_L"/>
    <property type="match status" value="1"/>
</dbReference>
<dbReference type="InterPro" id="IPR043129">
    <property type="entry name" value="ATPase_NBD"/>
</dbReference>
<protein>
    <submittedName>
        <fullName evidence="13">Type II secretion system protein GspL</fullName>
    </submittedName>
</protein>
<evidence type="ECO:0000256" key="5">
    <source>
        <dbReference type="ARBA" id="ARBA00022519"/>
    </source>
</evidence>
<dbReference type="Pfam" id="PF05134">
    <property type="entry name" value="T2SSL"/>
    <property type="match status" value="1"/>
</dbReference>
<evidence type="ECO:0000313" key="13">
    <source>
        <dbReference type="EMBL" id="MDP0588571.1"/>
    </source>
</evidence>
<keyword evidence="7" id="KW-0653">Protein transport</keyword>
<evidence type="ECO:0000256" key="2">
    <source>
        <dbReference type="ARBA" id="ARBA00005318"/>
    </source>
</evidence>
<dbReference type="Proteomes" id="UP001178148">
    <property type="component" value="Unassembled WGS sequence"/>
</dbReference>
<dbReference type="NCBIfam" id="TIGR01709">
    <property type="entry name" value="typeII_sec_gspL"/>
    <property type="match status" value="1"/>
</dbReference>
<reference evidence="13 14" key="1">
    <citation type="journal article" date="2023" name="bioRxiv">
        <title>An intranuclear bacterial parasite of deep-sea mussels expresses apoptosis inhibitors acquired from its host.</title>
        <authorList>
            <person name="Gonzalez Porras M.A."/>
            <person name="Assie A."/>
            <person name="Tietjen M."/>
            <person name="Violette M."/>
            <person name="Kleiner M."/>
            <person name="Gruber-Vodicka H."/>
            <person name="Dubilier N."/>
            <person name="Leisch N."/>
        </authorList>
    </citation>
    <scope>NUCLEOTIDE SEQUENCE [LARGE SCALE GENOMIC DNA]</scope>
    <source>
        <strain evidence="13">IAP13</strain>
    </source>
</reference>
<proteinExistence type="inferred from homology"/>
<evidence type="ECO:0000256" key="10">
    <source>
        <dbReference type="SAM" id="Phobius"/>
    </source>
</evidence>
<dbReference type="AlphaFoldDB" id="A0AA90SM72"/>
<evidence type="ECO:0000256" key="1">
    <source>
        <dbReference type="ARBA" id="ARBA00004377"/>
    </source>
</evidence>
<dbReference type="InterPro" id="IPR025691">
    <property type="entry name" value="GspL_pp_dom"/>
</dbReference>
<accession>A0AA90SM72</accession>
<keyword evidence="3" id="KW-0813">Transport</keyword>
<dbReference type="Gene3D" id="3.30.420.380">
    <property type="match status" value="1"/>
</dbReference>
<evidence type="ECO:0000313" key="14">
    <source>
        <dbReference type="Proteomes" id="UP001178148"/>
    </source>
</evidence>
<dbReference type="InterPro" id="IPR007812">
    <property type="entry name" value="T2SS_protein-GspL"/>
</dbReference>
<keyword evidence="8 10" id="KW-1133">Transmembrane helix</keyword>
<keyword evidence="5" id="KW-0997">Cell inner membrane</keyword>
<evidence type="ECO:0000256" key="9">
    <source>
        <dbReference type="ARBA" id="ARBA00023136"/>
    </source>
</evidence>
<feature type="transmembrane region" description="Helical" evidence="10">
    <location>
        <begin position="301"/>
        <end position="323"/>
    </location>
</feature>
<feature type="domain" description="GspL periplasmic" evidence="12">
    <location>
        <begin position="296"/>
        <end position="451"/>
    </location>
</feature>
<keyword evidence="9 10" id="KW-0472">Membrane</keyword>
<evidence type="ECO:0000256" key="6">
    <source>
        <dbReference type="ARBA" id="ARBA00022692"/>
    </source>
</evidence>
<dbReference type="GO" id="GO:0015627">
    <property type="term" value="C:type II protein secretion system complex"/>
    <property type="evidence" value="ECO:0007669"/>
    <property type="project" value="InterPro"/>
</dbReference>
<comment type="subcellular location">
    <subcellularLocation>
        <location evidence="1">Cell inner membrane</location>
        <topology evidence="1">Single-pass membrane protein</topology>
    </subcellularLocation>
</comment>
<gene>
    <name evidence="13" type="primary">gspL</name>
    <name evidence="13" type="ORF">QS748_05020</name>
</gene>
<keyword evidence="6 10" id="KW-0812">Transmembrane</keyword>
<comment type="caution">
    <text evidence="13">The sequence shown here is derived from an EMBL/GenBank/DDBJ whole genome shotgun (WGS) entry which is preliminary data.</text>
</comment>
<comment type="similarity">
    <text evidence="2">Belongs to the GSP L family.</text>
</comment>
<dbReference type="InterPro" id="IPR024230">
    <property type="entry name" value="GspL_cyto_dom"/>
</dbReference>
<dbReference type="GO" id="GO:0009276">
    <property type="term" value="C:Gram-negative-bacterium-type cell wall"/>
    <property type="evidence" value="ECO:0007669"/>
    <property type="project" value="InterPro"/>
</dbReference>
<feature type="domain" description="GspL cytoplasmic actin-ATPase-like" evidence="11">
    <location>
        <begin position="68"/>
        <end position="214"/>
    </location>
</feature>
<dbReference type="EMBL" id="JASXSV010000005">
    <property type="protein sequence ID" value="MDP0588571.1"/>
    <property type="molecule type" value="Genomic_DNA"/>
</dbReference>
<dbReference type="Pfam" id="PF12693">
    <property type="entry name" value="GspL_C"/>
    <property type="match status" value="1"/>
</dbReference>